<feature type="domain" description="RNA polymerase sigma-70 region 2" evidence="5">
    <location>
        <begin position="19"/>
        <end position="75"/>
    </location>
</feature>
<accession>A0ABW3I0R6</accession>
<dbReference type="InterPro" id="IPR036388">
    <property type="entry name" value="WH-like_DNA-bd_sf"/>
</dbReference>
<dbReference type="SUPFAM" id="SSF88659">
    <property type="entry name" value="Sigma3 and sigma4 domains of RNA polymerase sigma factors"/>
    <property type="match status" value="1"/>
</dbReference>
<keyword evidence="3" id="KW-0731">Sigma factor</keyword>
<dbReference type="Pfam" id="PF08281">
    <property type="entry name" value="Sigma70_r4_2"/>
    <property type="match status" value="1"/>
</dbReference>
<dbReference type="InterPro" id="IPR013249">
    <property type="entry name" value="RNA_pol_sigma70_r4_t2"/>
</dbReference>
<proteinExistence type="inferred from homology"/>
<dbReference type="PANTHER" id="PTHR43133:SF46">
    <property type="entry name" value="RNA POLYMERASE SIGMA-70 FACTOR ECF SUBFAMILY"/>
    <property type="match status" value="1"/>
</dbReference>
<dbReference type="Gene3D" id="1.10.10.10">
    <property type="entry name" value="Winged helix-like DNA-binding domain superfamily/Winged helix DNA-binding domain"/>
    <property type="match status" value="1"/>
</dbReference>
<reference evidence="8" key="1">
    <citation type="journal article" date="2019" name="Int. J. Syst. Evol. Microbiol.">
        <title>The Global Catalogue of Microorganisms (GCM) 10K type strain sequencing project: providing services to taxonomists for standard genome sequencing and annotation.</title>
        <authorList>
            <consortium name="The Broad Institute Genomics Platform"/>
            <consortium name="The Broad Institute Genome Sequencing Center for Infectious Disease"/>
            <person name="Wu L."/>
            <person name="Ma J."/>
        </authorList>
    </citation>
    <scope>NUCLEOTIDE SEQUENCE [LARGE SCALE GENOMIC DNA]</scope>
    <source>
        <strain evidence="8">CCUG 62114</strain>
    </source>
</reference>
<evidence type="ECO:0000256" key="2">
    <source>
        <dbReference type="ARBA" id="ARBA00023015"/>
    </source>
</evidence>
<dbReference type="Proteomes" id="UP001596997">
    <property type="component" value="Unassembled WGS sequence"/>
</dbReference>
<dbReference type="NCBIfam" id="TIGR02937">
    <property type="entry name" value="sigma70-ECF"/>
    <property type="match status" value="1"/>
</dbReference>
<evidence type="ECO:0000259" key="6">
    <source>
        <dbReference type="Pfam" id="PF08281"/>
    </source>
</evidence>
<evidence type="ECO:0000259" key="5">
    <source>
        <dbReference type="Pfam" id="PF04542"/>
    </source>
</evidence>
<comment type="similarity">
    <text evidence="1">Belongs to the sigma-70 factor family. ECF subfamily.</text>
</comment>
<evidence type="ECO:0000256" key="1">
    <source>
        <dbReference type="ARBA" id="ARBA00010641"/>
    </source>
</evidence>
<dbReference type="InterPro" id="IPR039425">
    <property type="entry name" value="RNA_pol_sigma-70-like"/>
</dbReference>
<evidence type="ECO:0000313" key="8">
    <source>
        <dbReference type="Proteomes" id="UP001596997"/>
    </source>
</evidence>
<dbReference type="Pfam" id="PF04542">
    <property type="entry name" value="Sigma70_r2"/>
    <property type="match status" value="1"/>
</dbReference>
<dbReference type="SUPFAM" id="SSF88946">
    <property type="entry name" value="Sigma2 domain of RNA polymerase sigma factors"/>
    <property type="match status" value="1"/>
</dbReference>
<dbReference type="InterPro" id="IPR014284">
    <property type="entry name" value="RNA_pol_sigma-70_dom"/>
</dbReference>
<dbReference type="Gene3D" id="1.10.1740.10">
    <property type="match status" value="1"/>
</dbReference>
<keyword evidence="8" id="KW-1185">Reference proteome</keyword>
<gene>
    <name evidence="7" type="ORF">ACFQ1O_04765</name>
</gene>
<comment type="caution">
    <text evidence="7">The sequence shown here is derived from an EMBL/GenBank/DDBJ whole genome shotgun (WGS) entry which is preliminary data.</text>
</comment>
<dbReference type="InterPro" id="IPR007627">
    <property type="entry name" value="RNA_pol_sigma70_r2"/>
</dbReference>
<dbReference type="CDD" id="cd06171">
    <property type="entry name" value="Sigma70_r4"/>
    <property type="match status" value="1"/>
</dbReference>
<keyword evidence="2" id="KW-0805">Transcription regulation</keyword>
<dbReference type="RefSeq" id="WP_377713887.1">
    <property type="nucleotide sequence ID" value="NZ_JBHTJM010000005.1"/>
</dbReference>
<keyword evidence="4" id="KW-0804">Transcription</keyword>
<protein>
    <submittedName>
        <fullName evidence="7">RNA polymerase sigma factor</fullName>
    </submittedName>
</protein>
<feature type="domain" description="RNA polymerase sigma factor 70 region 4 type 2" evidence="6">
    <location>
        <begin position="114"/>
        <end position="162"/>
    </location>
</feature>
<evidence type="ECO:0000256" key="4">
    <source>
        <dbReference type="ARBA" id="ARBA00023163"/>
    </source>
</evidence>
<dbReference type="PANTHER" id="PTHR43133">
    <property type="entry name" value="RNA POLYMERASE ECF-TYPE SIGMA FACTO"/>
    <property type="match status" value="1"/>
</dbReference>
<organism evidence="7 8">
    <name type="scientific">Pseudofulvibacter geojedonensis</name>
    <dbReference type="NCBI Taxonomy" id="1123758"/>
    <lineage>
        <taxon>Bacteria</taxon>
        <taxon>Pseudomonadati</taxon>
        <taxon>Bacteroidota</taxon>
        <taxon>Flavobacteriia</taxon>
        <taxon>Flavobacteriales</taxon>
        <taxon>Flavobacteriaceae</taxon>
        <taxon>Pseudofulvibacter</taxon>
    </lineage>
</organism>
<evidence type="ECO:0000256" key="3">
    <source>
        <dbReference type="ARBA" id="ARBA00023082"/>
    </source>
</evidence>
<dbReference type="InterPro" id="IPR013325">
    <property type="entry name" value="RNA_pol_sigma_r2"/>
</dbReference>
<sequence length="173" mass="20460">MSEPNINNLCDEREFDSFYKKEVNQVFRFIVAKNNNRDEALDVVQEAFIKIWNNCDKFDVSKAKSYLLSTARNIFFNIKKHEKVVRKHAKQSNNLYIDNDSPEVTLRQKEFKIRLEKAISELTDAQREVFLLNRIEGKKYREIAELLDISVKAVEKRMSKALSVLRDKIEEIK</sequence>
<name>A0ABW3I0R6_9FLAO</name>
<evidence type="ECO:0000313" key="7">
    <source>
        <dbReference type="EMBL" id="MFD0963311.1"/>
    </source>
</evidence>
<dbReference type="EMBL" id="JBHTJM010000005">
    <property type="protein sequence ID" value="MFD0963311.1"/>
    <property type="molecule type" value="Genomic_DNA"/>
</dbReference>
<dbReference type="InterPro" id="IPR013324">
    <property type="entry name" value="RNA_pol_sigma_r3/r4-like"/>
</dbReference>